<dbReference type="GO" id="GO:0009117">
    <property type="term" value="P:nucleotide metabolic process"/>
    <property type="evidence" value="ECO:0007669"/>
    <property type="project" value="UniProtKB-KW"/>
</dbReference>
<comment type="caution">
    <text evidence="4">Lacks conserved residue(s) required for the propagation of feature annotation.</text>
</comment>
<comment type="function">
    <text evidence="4">Nucleoside triphosphate pyrophosphatase that hydrolyzes dTTP and UTP. May have a dual role in cell division arrest and in preventing the incorporation of modified nucleotides into cellular nucleic acids.</text>
</comment>
<feature type="site" description="Important for substrate specificity" evidence="4">
    <location>
        <position position="81"/>
    </location>
</feature>
<comment type="caution">
    <text evidence="5">The sequence shown here is derived from an EMBL/GenBank/DDBJ whole genome shotgun (WGS) entry which is preliminary data.</text>
</comment>
<dbReference type="PIRSF" id="PIRSF006305">
    <property type="entry name" value="Maf"/>
    <property type="match status" value="1"/>
</dbReference>
<protein>
    <recommendedName>
        <fullName evidence="4">dTTP/UTP pyrophosphatase</fullName>
        <shortName evidence="4">dTTPase/UTPase</shortName>
        <ecNumber evidence="4">3.6.1.9</ecNumber>
    </recommendedName>
    <alternativeName>
        <fullName evidence="4">Nucleoside triphosphate pyrophosphatase</fullName>
    </alternativeName>
    <alternativeName>
        <fullName evidence="4">Nucleotide pyrophosphatase</fullName>
        <shortName evidence="4">Nucleotide PPase</shortName>
    </alternativeName>
</protein>
<evidence type="ECO:0000256" key="3">
    <source>
        <dbReference type="ARBA" id="ARBA00023080"/>
    </source>
</evidence>
<comment type="catalytic activity">
    <reaction evidence="4">
        <text>UTP + H2O = UMP + diphosphate + H(+)</text>
        <dbReference type="Rhea" id="RHEA:29395"/>
        <dbReference type="ChEBI" id="CHEBI:15377"/>
        <dbReference type="ChEBI" id="CHEBI:15378"/>
        <dbReference type="ChEBI" id="CHEBI:33019"/>
        <dbReference type="ChEBI" id="CHEBI:46398"/>
        <dbReference type="ChEBI" id="CHEBI:57865"/>
        <dbReference type="EC" id="3.6.1.9"/>
    </reaction>
</comment>
<dbReference type="PANTHER" id="PTHR43213:SF5">
    <property type="entry name" value="BIFUNCTIONAL DTTP_UTP PYROPHOSPHATASE_METHYLTRANSFERASE PROTEIN-RELATED"/>
    <property type="match status" value="1"/>
</dbReference>
<dbReference type="EMBL" id="JACNJZ010000058">
    <property type="protein sequence ID" value="MBC8316849.1"/>
    <property type="molecule type" value="Genomic_DNA"/>
</dbReference>
<evidence type="ECO:0000313" key="6">
    <source>
        <dbReference type="Proteomes" id="UP000614424"/>
    </source>
</evidence>
<sequence length="207" mass="22730">MQKEGKGGFATVGPLILASASPRRQKFLRELGIDFSVEVAEVDESSHGEVSPEAFVRRLAREKAEYVSRQFPQECVLAADTVVVLDSEILGKPDSPGDAETMLQRLSGRWHEVWTGFCVLRPADGLHVLEAVCTRVLFRELTEELCRAYVLTGEPLDKAGSYGLQGRGGFLVEEIDGSYSNVIGLPLAQVIDIMLKYGIIVPHLEEA</sequence>
<dbReference type="InterPro" id="IPR003697">
    <property type="entry name" value="Maf-like"/>
</dbReference>
<dbReference type="InterPro" id="IPR029001">
    <property type="entry name" value="ITPase-like_fam"/>
</dbReference>
<keyword evidence="3 4" id="KW-0546">Nucleotide metabolism</keyword>
<feature type="active site" description="Proton acceptor" evidence="4">
    <location>
        <position position="80"/>
    </location>
</feature>
<dbReference type="EC" id="3.6.1.9" evidence="4"/>
<comment type="subcellular location">
    <subcellularLocation>
        <location evidence="4">Cytoplasm</location>
    </subcellularLocation>
</comment>
<feature type="site" description="Important for substrate specificity" evidence="4">
    <location>
        <position position="23"/>
    </location>
</feature>
<evidence type="ECO:0000256" key="2">
    <source>
        <dbReference type="ARBA" id="ARBA00022801"/>
    </source>
</evidence>
<organism evidence="5 6">
    <name type="scientific">Candidatus Desulfobia pelagia</name>
    <dbReference type="NCBI Taxonomy" id="2841692"/>
    <lineage>
        <taxon>Bacteria</taxon>
        <taxon>Pseudomonadati</taxon>
        <taxon>Thermodesulfobacteriota</taxon>
        <taxon>Desulfobulbia</taxon>
        <taxon>Desulfobulbales</taxon>
        <taxon>Desulfobulbaceae</taxon>
        <taxon>Candidatus Desulfobia</taxon>
    </lineage>
</organism>
<dbReference type="AlphaFoldDB" id="A0A8J6TBB9"/>
<dbReference type="CDD" id="cd00555">
    <property type="entry name" value="Maf"/>
    <property type="match status" value="1"/>
</dbReference>
<keyword evidence="2 4" id="KW-0378">Hydrolase</keyword>
<proteinExistence type="inferred from homology"/>
<dbReference type="GO" id="GO:0047429">
    <property type="term" value="F:nucleoside triphosphate diphosphatase activity"/>
    <property type="evidence" value="ECO:0007669"/>
    <property type="project" value="UniProtKB-EC"/>
</dbReference>
<evidence type="ECO:0000313" key="5">
    <source>
        <dbReference type="EMBL" id="MBC8316849.1"/>
    </source>
</evidence>
<dbReference type="SUPFAM" id="SSF52972">
    <property type="entry name" value="ITPase-like"/>
    <property type="match status" value="1"/>
</dbReference>
<dbReference type="GO" id="GO:0005737">
    <property type="term" value="C:cytoplasm"/>
    <property type="evidence" value="ECO:0007669"/>
    <property type="project" value="UniProtKB-SubCell"/>
</dbReference>
<reference evidence="5 6" key="1">
    <citation type="submission" date="2020-08" db="EMBL/GenBank/DDBJ databases">
        <title>Bridging the membrane lipid divide: bacteria of the FCB group superphylum have the potential to synthesize archaeal ether lipids.</title>
        <authorList>
            <person name="Villanueva L."/>
            <person name="Von Meijenfeldt F.A.B."/>
            <person name="Westbye A.B."/>
            <person name="Yadav S."/>
            <person name="Hopmans E.C."/>
            <person name="Dutilh B.E."/>
            <person name="Sinninghe Damste J.S."/>
        </authorList>
    </citation>
    <scope>NUCLEOTIDE SEQUENCE [LARGE SCALE GENOMIC DNA]</scope>
    <source>
        <strain evidence="5">NIOZ-UU47</strain>
    </source>
</reference>
<evidence type="ECO:0000256" key="4">
    <source>
        <dbReference type="HAMAP-Rule" id="MF_00528"/>
    </source>
</evidence>
<comment type="catalytic activity">
    <reaction evidence="4">
        <text>dTTP + H2O = dTMP + diphosphate + H(+)</text>
        <dbReference type="Rhea" id="RHEA:28534"/>
        <dbReference type="ChEBI" id="CHEBI:15377"/>
        <dbReference type="ChEBI" id="CHEBI:15378"/>
        <dbReference type="ChEBI" id="CHEBI:33019"/>
        <dbReference type="ChEBI" id="CHEBI:37568"/>
        <dbReference type="ChEBI" id="CHEBI:63528"/>
        <dbReference type="EC" id="3.6.1.9"/>
    </reaction>
</comment>
<name>A0A8J6TBB9_9BACT</name>
<dbReference type="PANTHER" id="PTHR43213">
    <property type="entry name" value="BIFUNCTIONAL DTTP/UTP PYROPHOSPHATASE/METHYLTRANSFERASE PROTEIN-RELATED"/>
    <property type="match status" value="1"/>
</dbReference>
<comment type="similarity">
    <text evidence="4">Belongs to the Maf family. YhdE subfamily.</text>
</comment>
<dbReference type="Pfam" id="PF02545">
    <property type="entry name" value="Maf"/>
    <property type="match status" value="1"/>
</dbReference>
<evidence type="ECO:0000256" key="1">
    <source>
        <dbReference type="ARBA" id="ARBA00001968"/>
    </source>
</evidence>
<gene>
    <name evidence="5" type="primary">maf</name>
    <name evidence="5" type="ORF">H8E41_03020</name>
</gene>
<feature type="site" description="Important for substrate specificity" evidence="4">
    <location>
        <position position="165"/>
    </location>
</feature>
<dbReference type="Gene3D" id="3.90.950.10">
    <property type="match status" value="1"/>
</dbReference>
<accession>A0A8J6TBB9</accession>
<dbReference type="Proteomes" id="UP000614424">
    <property type="component" value="Unassembled WGS sequence"/>
</dbReference>
<dbReference type="NCBIfam" id="TIGR00172">
    <property type="entry name" value="maf"/>
    <property type="match status" value="1"/>
</dbReference>
<keyword evidence="4" id="KW-0963">Cytoplasm</keyword>
<dbReference type="HAMAP" id="MF_00528">
    <property type="entry name" value="Maf"/>
    <property type="match status" value="1"/>
</dbReference>
<comment type="cofactor">
    <cofactor evidence="1 4">
        <name>a divalent metal cation</name>
        <dbReference type="ChEBI" id="CHEBI:60240"/>
    </cofactor>
</comment>